<gene>
    <name evidence="1" type="ORF">rCG_34649</name>
</gene>
<evidence type="ECO:0000313" key="2">
    <source>
        <dbReference type="Proteomes" id="UP000234681"/>
    </source>
</evidence>
<reference evidence="1 2" key="1">
    <citation type="submission" date="2005-07" db="EMBL/GenBank/DDBJ databases">
        <authorList>
            <person name="Mural R.J."/>
            <person name="Li P.W."/>
            <person name="Adams M.D."/>
            <person name="Amanatides P.G."/>
            <person name="Baden-Tillson H."/>
            <person name="Barnstead M."/>
            <person name="Chin S.H."/>
            <person name="Dew I."/>
            <person name="Evans C.A."/>
            <person name="Ferriera S."/>
            <person name="Flanigan M."/>
            <person name="Fosler C."/>
            <person name="Glodek A."/>
            <person name="Gu Z."/>
            <person name="Holt R.A."/>
            <person name="Jennings D."/>
            <person name="Kraft C.L."/>
            <person name="Lu F."/>
            <person name="Nguyen T."/>
            <person name="Nusskern D.R."/>
            <person name="Pfannkoch C.M."/>
            <person name="Sitter C."/>
            <person name="Sutton G.G."/>
            <person name="Venter J.C."/>
            <person name="Wang Z."/>
            <person name="Woodage T."/>
            <person name="Zheng X.H."/>
            <person name="Zhong F."/>
        </authorList>
    </citation>
    <scope>NUCLEOTIDE SEQUENCE [LARGE SCALE GENOMIC DNA]</scope>
    <source>
        <strain>BN</strain>
        <strain evidence="2">Sprague-Dawley</strain>
    </source>
</reference>
<dbReference type="AlphaFoldDB" id="A6HGE3"/>
<proteinExistence type="predicted"/>
<accession>A6HGE3</accession>
<evidence type="ECO:0000313" key="1">
    <source>
        <dbReference type="EMBL" id="EDM05098.1"/>
    </source>
</evidence>
<organism evidence="1 2">
    <name type="scientific">Rattus norvegicus</name>
    <name type="common">Rat</name>
    <dbReference type="NCBI Taxonomy" id="10116"/>
    <lineage>
        <taxon>Eukaryota</taxon>
        <taxon>Metazoa</taxon>
        <taxon>Chordata</taxon>
        <taxon>Craniata</taxon>
        <taxon>Vertebrata</taxon>
        <taxon>Euteleostomi</taxon>
        <taxon>Mammalia</taxon>
        <taxon>Eutheria</taxon>
        <taxon>Euarchontoglires</taxon>
        <taxon>Glires</taxon>
        <taxon>Rodentia</taxon>
        <taxon>Myomorpha</taxon>
        <taxon>Muroidea</taxon>
        <taxon>Muridae</taxon>
        <taxon>Murinae</taxon>
        <taxon>Rattus</taxon>
    </lineage>
</organism>
<protein>
    <submittedName>
        <fullName evidence="1">RCG34649</fullName>
    </submittedName>
</protein>
<dbReference type="EMBL" id="CH473948">
    <property type="protein sequence ID" value="EDM05098.1"/>
    <property type="molecule type" value="Genomic_DNA"/>
</dbReference>
<dbReference type="Proteomes" id="UP000234681">
    <property type="component" value="Chromosome 10"/>
</dbReference>
<sequence length="89" mass="10190">MLQEGCRIPVDSLWSLSHKRDFYLGFFIHVSRIHVSKLEFGGGGVCECVSVKKLNLMKYTFAINLYYTFHSFKMTVCVNEVIVKVPVAL</sequence>
<name>A6HGE3_RAT</name>